<comment type="caution">
    <text evidence="3">The sequence shown here is derived from an EMBL/GenBank/DDBJ whole genome shotgun (WGS) entry which is preliminary data.</text>
</comment>
<protein>
    <recommendedName>
        <fullName evidence="5">AA1-like domain-containing protein</fullName>
    </recommendedName>
</protein>
<evidence type="ECO:0000256" key="1">
    <source>
        <dbReference type="SAM" id="MobiDB-lite"/>
    </source>
</evidence>
<name>A0A8H6CXM6_9HYPO</name>
<accession>A0A8H6CXM6</accession>
<reference evidence="3 4" key="1">
    <citation type="submission" date="2020-05" db="EMBL/GenBank/DDBJ databases">
        <title>Identification and distribution of gene clusters putatively required for synthesis of sphingolipid metabolism inhibitors in phylogenetically diverse species of the filamentous fungus Fusarium.</title>
        <authorList>
            <person name="Kim H.-S."/>
            <person name="Busman M."/>
            <person name="Brown D.W."/>
            <person name="Divon H."/>
            <person name="Uhlig S."/>
            <person name="Proctor R.H."/>
        </authorList>
    </citation>
    <scope>NUCLEOTIDE SEQUENCE [LARGE SCALE GENOMIC DNA]</scope>
    <source>
        <strain evidence="3 4">NRRL 26131</strain>
    </source>
</reference>
<feature type="region of interest" description="Disordered" evidence="1">
    <location>
        <begin position="153"/>
        <end position="176"/>
    </location>
</feature>
<feature type="chain" id="PRO_5034950285" description="AA1-like domain-containing protein" evidence="2">
    <location>
        <begin position="17"/>
        <end position="176"/>
    </location>
</feature>
<feature type="compositionally biased region" description="Polar residues" evidence="1">
    <location>
        <begin position="153"/>
        <end position="163"/>
    </location>
</feature>
<evidence type="ECO:0008006" key="5">
    <source>
        <dbReference type="Google" id="ProtNLM"/>
    </source>
</evidence>
<dbReference type="EMBL" id="JAAQPF010000922">
    <property type="protein sequence ID" value="KAF5696028.1"/>
    <property type="molecule type" value="Genomic_DNA"/>
</dbReference>
<proteinExistence type="predicted"/>
<evidence type="ECO:0000313" key="3">
    <source>
        <dbReference type="EMBL" id="KAF5696028.1"/>
    </source>
</evidence>
<gene>
    <name evidence="3" type="ORF">FGLOB1_13846</name>
</gene>
<dbReference type="AlphaFoldDB" id="A0A8H6CXM6"/>
<sequence>MQFGLLFLSALPATWAAHLYAVPQSLSLLETSAEDNGCTLPDTYRIRNFKAESKDSGKTLSGFDFVFFDQDTKLTTPCHKNASSKAITGLGGRDRFACDNDAVEFIWTDDTKKLWMMEKVCQQQDGSVPYEASGSIILNVKCARTGGCSSNSTDQKSAFTSLQPVREAPPSWEFGP</sequence>
<evidence type="ECO:0000313" key="4">
    <source>
        <dbReference type="Proteomes" id="UP000532311"/>
    </source>
</evidence>
<feature type="signal peptide" evidence="2">
    <location>
        <begin position="1"/>
        <end position="16"/>
    </location>
</feature>
<dbReference type="Proteomes" id="UP000532311">
    <property type="component" value="Unassembled WGS sequence"/>
</dbReference>
<keyword evidence="4" id="KW-1185">Reference proteome</keyword>
<organism evidence="3 4">
    <name type="scientific">Fusarium globosum</name>
    <dbReference type="NCBI Taxonomy" id="78864"/>
    <lineage>
        <taxon>Eukaryota</taxon>
        <taxon>Fungi</taxon>
        <taxon>Dikarya</taxon>
        <taxon>Ascomycota</taxon>
        <taxon>Pezizomycotina</taxon>
        <taxon>Sordariomycetes</taxon>
        <taxon>Hypocreomycetidae</taxon>
        <taxon>Hypocreales</taxon>
        <taxon>Nectriaceae</taxon>
        <taxon>Fusarium</taxon>
        <taxon>Fusarium fujikuroi species complex</taxon>
    </lineage>
</organism>
<keyword evidence="2" id="KW-0732">Signal</keyword>
<evidence type="ECO:0000256" key="2">
    <source>
        <dbReference type="SAM" id="SignalP"/>
    </source>
</evidence>